<protein>
    <submittedName>
        <fullName evidence="1">Kinesin-like protein</fullName>
    </submittedName>
</protein>
<proteinExistence type="predicted"/>
<evidence type="ECO:0000313" key="1">
    <source>
        <dbReference type="EMBL" id="MBX16064.1"/>
    </source>
</evidence>
<organism evidence="1">
    <name type="scientific">Rhizophora mucronata</name>
    <name type="common">Asiatic mangrove</name>
    <dbReference type="NCBI Taxonomy" id="61149"/>
    <lineage>
        <taxon>Eukaryota</taxon>
        <taxon>Viridiplantae</taxon>
        <taxon>Streptophyta</taxon>
        <taxon>Embryophyta</taxon>
        <taxon>Tracheophyta</taxon>
        <taxon>Spermatophyta</taxon>
        <taxon>Magnoliopsida</taxon>
        <taxon>eudicotyledons</taxon>
        <taxon>Gunneridae</taxon>
        <taxon>Pentapetalae</taxon>
        <taxon>rosids</taxon>
        <taxon>fabids</taxon>
        <taxon>Malpighiales</taxon>
        <taxon>Rhizophoraceae</taxon>
        <taxon>Rhizophora</taxon>
    </lineage>
</organism>
<sequence>MLMIGCLVQQLQPAMSMILLPSMLSAVLWKGLMVLI</sequence>
<dbReference type="AlphaFoldDB" id="A0A2P2LDM8"/>
<accession>A0A2P2LDM8</accession>
<reference evidence="1" key="1">
    <citation type="submission" date="2018-02" db="EMBL/GenBank/DDBJ databases">
        <title>Rhizophora mucronata_Transcriptome.</title>
        <authorList>
            <person name="Meera S.P."/>
            <person name="Sreeshan A."/>
            <person name="Augustine A."/>
        </authorList>
    </citation>
    <scope>NUCLEOTIDE SEQUENCE</scope>
    <source>
        <tissue evidence="1">Leaf</tissue>
    </source>
</reference>
<dbReference type="EMBL" id="GGEC01035580">
    <property type="protein sequence ID" value="MBX16064.1"/>
    <property type="molecule type" value="Transcribed_RNA"/>
</dbReference>
<name>A0A2P2LDM8_RHIMU</name>